<dbReference type="STRING" id="1284197.S8ADQ6"/>
<sequence length="255" mass="26038">MHRSILFFLAARSALGQVTTAPPNGPLEYASMKANTEYILQRSCVKHCLWYNGENLRGVYYHDWDDVGGELDCGYAPLNGCYCNTKYSSSATSYFESCIPYYCGTTGDPGNLPSALSLYNAYCATANGNPTKPVPEPVTVAATSTSDSSSSETSASSSEPSSSMPEPSSTPASAGSSSTSTPAATAAAKDSTSGAPSPQETSASGGGMSKGAIIGAAVGGSIGGIVIIAGCVAAFLIHKRRSAGKEQPMGGIEGY</sequence>
<evidence type="ECO:0000256" key="2">
    <source>
        <dbReference type="SAM" id="Phobius"/>
    </source>
</evidence>
<keyword evidence="2" id="KW-0812">Transmembrane</keyword>
<feature type="region of interest" description="Disordered" evidence="1">
    <location>
        <begin position="133"/>
        <end position="207"/>
    </location>
</feature>
<protein>
    <recommendedName>
        <fullName evidence="6">Extracellular membrane protein CFEM domain-containing protein</fullName>
    </recommendedName>
</protein>
<keyword evidence="2" id="KW-1133">Transmembrane helix</keyword>
<proteinExistence type="predicted"/>
<dbReference type="HOGENOM" id="CLU_088292_0_0_1"/>
<feature type="signal peptide" evidence="3">
    <location>
        <begin position="1"/>
        <end position="16"/>
    </location>
</feature>
<dbReference type="Proteomes" id="UP000015100">
    <property type="component" value="Unassembled WGS sequence"/>
</dbReference>
<feature type="chain" id="PRO_5004560558" description="Extracellular membrane protein CFEM domain-containing protein" evidence="3">
    <location>
        <begin position="17"/>
        <end position="255"/>
    </location>
</feature>
<dbReference type="AlphaFoldDB" id="S8ADQ6"/>
<gene>
    <name evidence="4" type="ORF">H072_4948</name>
</gene>
<evidence type="ECO:0008006" key="6">
    <source>
        <dbReference type="Google" id="ProtNLM"/>
    </source>
</evidence>
<name>S8ADQ6_DACHA</name>
<reference evidence="4 5" key="1">
    <citation type="journal article" date="2013" name="PLoS Genet.">
        <title>Genomic mechanisms accounting for the adaptation to parasitism in nematode-trapping fungi.</title>
        <authorList>
            <person name="Meerupati T."/>
            <person name="Andersson K.M."/>
            <person name="Friman E."/>
            <person name="Kumar D."/>
            <person name="Tunlid A."/>
            <person name="Ahren D."/>
        </authorList>
    </citation>
    <scope>NUCLEOTIDE SEQUENCE [LARGE SCALE GENOMIC DNA]</scope>
    <source>
        <strain evidence="4 5">CBS 200.50</strain>
    </source>
</reference>
<accession>S8ADQ6</accession>
<dbReference type="OrthoDB" id="5421290at2759"/>
<dbReference type="PANTHER" id="PTHR16861">
    <property type="entry name" value="GLYCOPROTEIN 38"/>
    <property type="match status" value="1"/>
</dbReference>
<evidence type="ECO:0000313" key="4">
    <source>
        <dbReference type="EMBL" id="EPS41145.1"/>
    </source>
</evidence>
<comment type="caution">
    <text evidence="4">The sequence shown here is derived from an EMBL/GenBank/DDBJ whole genome shotgun (WGS) entry which is preliminary data.</text>
</comment>
<dbReference type="OMA" id="SPLMNDC"/>
<keyword evidence="5" id="KW-1185">Reference proteome</keyword>
<dbReference type="PANTHER" id="PTHR16861:SF9">
    <property type="entry name" value="CELL WALL INTEGRITY AND STRESS RESPONSE COMPONENT 1"/>
    <property type="match status" value="1"/>
</dbReference>
<feature type="compositionally biased region" description="Low complexity" evidence="1">
    <location>
        <begin position="137"/>
        <end position="195"/>
    </location>
</feature>
<keyword evidence="2" id="KW-0472">Membrane</keyword>
<dbReference type="EMBL" id="AQGS01000256">
    <property type="protein sequence ID" value="EPS41145.1"/>
    <property type="molecule type" value="Genomic_DNA"/>
</dbReference>
<keyword evidence="3" id="KW-0732">Signal</keyword>
<organism evidence="4 5">
    <name type="scientific">Dactylellina haptotyla (strain CBS 200.50)</name>
    <name type="common">Nematode-trapping fungus</name>
    <name type="synonym">Monacrosporium haptotylum</name>
    <dbReference type="NCBI Taxonomy" id="1284197"/>
    <lineage>
        <taxon>Eukaryota</taxon>
        <taxon>Fungi</taxon>
        <taxon>Dikarya</taxon>
        <taxon>Ascomycota</taxon>
        <taxon>Pezizomycotina</taxon>
        <taxon>Orbiliomycetes</taxon>
        <taxon>Orbiliales</taxon>
        <taxon>Orbiliaceae</taxon>
        <taxon>Dactylellina</taxon>
    </lineage>
</organism>
<evidence type="ECO:0000313" key="5">
    <source>
        <dbReference type="Proteomes" id="UP000015100"/>
    </source>
</evidence>
<evidence type="ECO:0000256" key="3">
    <source>
        <dbReference type="SAM" id="SignalP"/>
    </source>
</evidence>
<reference evidence="5" key="2">
    <citation type="submission" date="2013-04" db="EMBL/GenBank/DDBJ databases">
        <title>Genomic mechanisms accounting for the adaptation to parasitism in nematode-trapping fungi.</title>
        <authorList>
            <person name="Ahren D.G."/>
        </authorList>
    </citation>
    <scope>NUCLEOTIDE SEQUENCE [LARGE SCALE GENOMIC DNA]</scope>
    <source>
        <strain evidence="5">CBS 200.50</strain>
    </source>
</reference>
<feature type="transmembrane region" description="Helical" evidence="2">
    <location>
        <begin position="212"/>
        <end position="237"/>
    </location>
</feature>
<evidence type="ECO:0000256" key="1">
    <source>
        <dbReference type="SAM" id="MobiDB-lite"/>
    </source>
</evidence>